<dbReference type="EMBL" id="LUEZ02000102">
    <property type="protein sequence ID" value="RDB18364.1"/>
    <property type="molecule type" value="Genomic_DNA"/>
</dbReference>
<gene>
    <name evidence="2" type="ORF">Hypma_000365</name>
</gene>
<name>A0A369JG14_HYPMA</name>
<dbReference type="STRING" id="39966.A0A369JG14"/>
<feature type="region of interest" description="Disordered" evidence="1">
    <location>
        <begin position="934"/>
        <end position="953"/>
    </location>
</feature>
<proteinExistence type="predicted"/>
<dbReference type="PANTHER" id="PTHR31912">
    <property type="entry name" value="IP13529P"/>
    <property type="match status" value="1"/>
</dbReference>
<keyword evidence="3" id="KW-1185">Reference proteome</keyword>
<dbReference type="Proteomes" id="UP000076154">
    <property type="component" value="Unassembled WGS sequence"/>
</dbReference>
<feature type="region of interest" description="Disordered" evidence="1">
    <location>
        <begin position="1204"/>
        <end position="1252"/>
    </location>
</feature>
<reference evidence="2" key="1">
    <citation type="submission" date="2018-04" db="EMBL/GenBank/DDBJ databases">
        <title>Whole genome sequencing of Hypsizygus marmoreus.</title>
        <authorList>
            <person name="Choi I.-G."/>
            <person name="Min B."/>
            <person name="Kim J.-G."/>
            <person name="Kim S."/>
            <person name="Oh Y.-L."/>
            <person name="Kong W.-S."/>
            <person name="Park H."/>
            <person name="Jeong J."/>
            <person name="Song E.-S."/>
        </authorList>
    </citation>
    <scope>NUCLEOTIDE SEQUENCE [LARGE SCALE GENOMIC DNA]</scope>
    <source>
        <strain evidence="2">51987-8</strain>
    </source>
</reference>
<feature type="region of interest" description="Disordered" evidence="1">
    <location>
        <begin position="575"/>
        <end position="617"/>
    </location>
</feature>
<dbReference type="OrthoDB" id="2246127at2759"/>
<evidence type="ECO:0000313" key="3">
    <source>
        <dbReference type="Proteomes" id="UP000076154"/>
    </source>
</evidence>
<comment type="caution">
    <text evidence="2">The sequence shown here is derived from an EMBL/GenBank/DDBJ whole genome shotgun (WGS) entry which is preliminary data.</text>
</comment>
<evidence type="ECO:0000256" key="1">
    <source>
        <dbReference type="SAM" id="MobiDB-lite"/>
    </source>
</evidence>
<accession>A0A369JG14</accession>
<feature type="compositionally biased region" description="Basic and acidic residues" evidence="1">
    <location>
        <begin position="1204"/>
        <end position="1219"/>
    </location>
</feature>
<dbReference type="AlphaFoldDB" id="A0A369JG14"/>
<sequence>MSTPSFKHPTVWQAGNGLHKSKWMCRACNDNNWRDFRSARRHEDGVSHQQNTAYLLSTESVQTAGPLPSTTSHAPLEVRGALAEVLRDMHSPYPAAFPPPPLPEANMSMELDYDAVAPALENFPTPVDPVAGLAASLQEWLESGPDTAPSEESSDDEDHAANLINLREDSELLLGIRRRRTTRANREAEADSNWYPWTDKITCVLDILRHLPRSIFSDDQMRIILWGMEVLGVNGLPSVDVMKDIDVLLQSYCGVDTIRYQGAFGHIYYVNDLGKIIAQEIANPRIGKHLRYYPEDSGQSLEQCWQAQHWLRDMDPTLATPMIRVGNQDFYVFEPTKLRDGSVVVPERWFTRKYRGQDVFFAKAWRTRSMVDEQGPKGYVVLEHDTVDVSMAELLLSMPHLAQTYVSDNVPDPRYIIGVEKANGSGISPWTLTNPVLGNRYREVAKGHRVVSFMMWLYCDDTSGNVSKKWNKHNSFLFTPAGLPRSMAQQETNIHFLSTSNIAPPLEMLDGIVSQLETYQTKGIWAWDADAKEMVLVIPVVLAMLGDNPMQSEIACHIGLKGKFFCRNCWVKGSDAADREKPPNTAGGNASDAGAESDVSAHSQQSTAKKPRQKHKETLQELVDRAQRFLGVSQPRHKGETIHELRTMFEDAIATGGKTRYGTAKTRTGLKDNFLEFFMERVFSFRSKQQGSASEKATAVKTFIERSIPKEPFSPVWKIKGLDPHQDTPVEILHVILLGFIKYLWRDVISRLKPEQKALLITRLNSFNTAGLGFSPLAGQTLVQYAGSLTGRDFRVISQAAPFVLYDLVPIECFETWLALSAMVPLIWQPAINNLEDHLHQLEQAIEYFLSCTARWTPRWFNKPKFHLLLHLLAHIRRFGPAILFATEGFESFNAVVRDHSVHSNRLAPSRDIGRGMARCNRIRHLLSGGFFKPDSSSSDDSDNTAQQLRPLPFSDNHDDWRIAGPYALAICKPGITRRNVIADYLGFAAPVDDITPGTAGAVRSSNQDKRWLMTQAGHHLPDIYPDAARQKYNLCDSVTAANGDICLLQSFILVSSLAEQPCLPIIGRIVEVLQSTSSISAQRGDADSVLLEEFVPAGPALRYRLPSLRRQGWRLVNAKTILCQVNVQHNCFAHRCDDKGSRTVYQEREATSHTRPSIQHFIPDDLILNTAQMRDAIHVQRFRLQADPLDQPRAILEGATRELEAQKAKSNSEKEIPTARKRKQPDSRSALAPRTHPLSSASTSSLLYPPS</sequence>
<dbReference type="PANTHER" id="PTHR31912:SF34">
    <property type="entry name" value="NOTOCHORD-RELATED PROTEIN"/>
    <property type="match status" value="1"/>
</dbReference>
<organism evidence="2 3">
    <name type="scientific">Hypsizygus marmoreus</name>
    <name type="common">White beech mushroom</name>
    <name type="synonym">Agaricus marmoreus</name>
    <dbReference type="NCBI Taxonomy" id="39966"/>
    <lineage>
        <taxon>Eukaryota</taxon>
        <taxon>Fungi</taxon>
        <taxon>Dikarya</taxon>
        <taxon>Basidiomycota</taxon>
        <taxon>Agaricomycotina</taxon>
        <taxon>Agaricomycetes</taxon>
        <taxon>Agaricomycetidae</taxon>
        <taxon>Agaricales</taxon>
        <taxon>Tricholomatineae</taxon>
        <taxon>Lyophyllaceae</taxon>
        <taxon>Hypsizygus</taxon>
    </lineage>
</organism>
<dbReference type="InParanoid" id="A0A369JG14"/>
<feature type="compositionally biased region" description="Polar residues" evidence="1">
    <location>
        <begin position="1238"/>
        <end position="1252"/>
    </location>
</feature>
<protein>
    <submittedName>
        <fullName evidence="2">Uncharacterized protein</fullName>
    </submittedName>
</protein>
<evidence type="ECO:0000313" key="2">
    <source>
        <dbReference type="EMBL" id="RDB18364.1"/>
    </source>
</evidence>